<dbReference type="EC" id="2.7.11.24" evidence="2"/>
<reference evidence="12" key="1">
    <citation type="submission" date="2021-02" db="EMBL/GenBank/DDBJ databases">
        <authorList>
            <person name="Nowell W R."/>
        </authorList>
    </citation>
    <scope>NUCLEOTIDE SEQUENCE</scope>
</reference>
<evidence type="ECO:0000256" key="2">
    <source>
        <dbReference type="ARBA" id="ARBA00012411"/>
    </source>
</evidence>
<dbReference type="InterPro" id="IPR000719">
    <property type="entry name" value="Prot_kinase_dom"/>
</dbReference>
<dbReference type="SUPFAM" id="SSF56112">
    <property type="entry name" value="Protein kinase-like (PK-like)"/>
    <property type="match status" value="1"/>
</dbReference>
<dbReference type="EMBL" id="CAJOBJ010085724">
    <property type="protein sequence ID" value="CAF4519650.1"/>
    <property type="molecule type" value="Genomic_DNA"/>
</dbReference>
<name>A0A8S2XXZ3_9BILA</name>
<comment type="caution">
    <text evidence="12">The sequence shown here is derived from an EMBL/GenBank/DDBJ whole genome shotgun (WGS) entry which is preliminary data.</text>
</comment>
<dbReference type="FunFam" id="3.30.200.20:FF:000028">
    <property type="entry name" value="Mitogen-activated protein kinase"/>
    <property type="match status" value="1"/>
</dbReference>
<keyword evidence="3" id="KW-0723">Serine/threonine-protein kinase</keyword>
<feature type="non-terminal residue" evidence="12">
    <location>
        <position position="1"/>
    </location>
</feature>
<keyword evidence="5" id="KW-0808">Transferase</keyword>
<feature type="domain" description="Protein kinase" evidence="11">
    <location>
        <begin position="96"/>
        <end position="240"/>
    </location>
</feature>
<dbReference type="PROSITE" id="PS50011">
    <property type="entry name" value="PROTEIN_KINASE_DOM"/>
    <property type="match status" value="1"/>
</dbReference>
<evidence type="ECO:0000256" key="10">
    <source>
        <dbReference type="SAM" id="MobiDB-lite"/>
    </source>
</evidence>
<feature type="region of interest" description="Disordered" evidence="10">
    <location>
        <begin position="1"/>
        <end position="27"/>
    </location>
</feature>
<feature type="binding site" evidence="9">
    <location>
        <position position="126"/>
    </location>
    <ligand>
        <name>ATP</name>
        <dbReference type="ChEBI" id="CHEBI:30616"/>
    </ligand>
</feature>
<evidence type="ECO:0000256" key="4">
    <source>
        <dbReference type="ARBA" id="ARBA00022553"/>
    </source>
</evidence>
<comment type="cofactor">
    <cofactor evidence="1">
        <name>Mg(2+)</name>
        <dbReference type="ChEBI" id="CHEBI:18420"/>
    </cofactor>
</comment>
<dbReference type="Proteomes" id="UP000676336">
    <property type="component" value="Unassembled WGS sequence"/>
</dbReference>
<evidence type="ECO:0000313" key="13">
    <source>
        <dbReference type="EMBL" id="CAF4619144.1"/>
    </source>
</evidence>
<evidence type="ECO:0000256" key="7">
    <source>
        <dbReference type="ARBA" id="ARBA00022777"/>
    </source>
</evidence>
<evidence type="ECO:0000256" key="5">
    <source>
        <dbReference type="ARBA" id="ARBA00022679"/>
    </source>
</evidence>
<protein>
    <recommendedName>
        <fullName evidence="2">mitogen-activated protein kinase</fullName>
        <ecNumber evidence="2">2.7.11.24</ecNumber>
    </recommendedName>
</protein>
<dbReference type="GO" id="GO:0005524">
    <property type="term" value="F:ATP binding"/>
    <property type="evidence" value="ECO:0007669"/>
    <property type="project" value="UniProtKB-UniRule"/>
</dbReference>
<dbReference type="AlphaFoldDB" id="A0A8S2XXZ3"/>
<organism evidence="12 14">
    <name type="scientific">Rotaria magnacalcarata</name>
    <dbReference type="NCBI Taxonomy" id="392030"/>
    <lineage>
        <taxon>Eukaryota</taxon>
        <taxon>Metazoa</taxon>
        <taxon>Spiralia</taxon>
        <taxon>Gnathifera</taxon>
        <taxon>Rotifera</taxon>
        <taxon>Eurotatoria</taxon>
        <taxon>Bdelloidea</taxon>
        <taxon>Philodinida</taxon>
        <taxon>Philodinidae</taxon>
        <taxon>Rotaria</taxon>
    </lineage>
</organism>
<keyword evidence="7" id="KW-0418">Kinase</keyword>
<keyword evidence="8 9" id="KW-0067">ATP-binding</keyword>
<keyword evidence="4" id="KW-0597">Phosphoprotein</keyword>
<evidence type="ECO:0000256" key="9">
    <source>
        <dbReference type="PROSITE-ProRule" id="PRU10141"/>
    </source>
</evidence>
<dbReference type="InterPro" id="IPR003527">
    <property type="entry name" value="MAP_kinase_CS"/>
</dbReference>
<dbReference type="InterPro" id="IPR050117">
    <property type="entry name" value="MAPK"/>
</dbReference>
<evidence type="ECO:0000313" key="14">
    <source>
        <dbReference type="Proteomes" id="UP000681720"/>
    </source>
</evidence>
<evidence type="ECO:0000256" key="6">
    <source>
        <dbReference type="ARBA" id="ARBA00022741"/>
    </source>
</evidence>
<accession>A0A8S2XXZ3</accession>
<evidence type="ECO:0000256" key="3">
    <source>
        <dbReference type="ARBA" id="ARBA00022527"/>
    </source>
</evidence>
<sequence length="240" mass="27346">MNEQTFLRPNTTVSEPSRTSLKTSLDTRMTTKPSVSKRIKNCLFCGLYQQRSDSLTLGSRPKLHSKIIQMAGESSDSVEWYTAECGTSQYTLPKRYQELSPIGQGAFGAVIRTVDVVTGKDVAIKKMLRPFQSETHAKRTYRELKLLMHLNHRDAQVVQLYNAFTPEKNVNDFQTIYFVLNFVDYDLSKVIKRGKPFTEDHIKLLIYSLLRGLKFIHSAGVIHRDLKPTNIGISQNSDLT</sequence>
<dbReference type="GO" id="GO:0004707">
    <property type="term" value="F:MAP kinase activity"/>
    <property type="evidence" value="ECO:0007669"/>
    <property type="project" value="UniProtKB-EC"/>
</dbReference>
<dbReference type="Gene3D" id="3.30.200.20">
    <property type="entry name" value="Phosphorylase Kinase, domain 1"/>
    <property type="match status" value="1"/>
</dbReference>
<dbReference type="Proteomes" id="UP000681720">
    <property type="component" value="Unassembled WGS sequence"/>
</dbReference>
<dbReference type="SMART" id="SM00220">
    <property type="entry name" value="S_TKc"/>
    <property type="match status" value="1"/>
</dbReference>
<dbReference type="PROSITE" id="PS01351">
    <property type="entry name" value="MAPK"/>
    <property type="match status" value="1"/>
</dbReference>
<gene>
    <name evidence="12" type="ORF">GIL414_LOCUS35561</name>
    <name evidence="13" type="ORF">SMN809_LOCUS39814</name>
</gene>
<dbReference type="Gene3D" id="1.10.510.10">
    <property type="entry name" value="Transferase(Phosphotransferase) domain 1"/>
    <property type="match status" value="1"/>
</dbReference>
<dbReference type="Pfam" id="PF00069">
    <property type="entry name" value="Pkinase"/>
    <property type="match status" value="1"/>
</dbReference>
<keyword evidence="6 9" id="KW-0547">Nucleotide-binding</keyword>
<evidence type="ECO:0000256" key="8">
    <source>
        <dbReference type="ARBA" id="ARBA00022840"/>
    </source>
</evidence>
<dbReference type="PROSITE" id="PS00107">
    <property type="entry name" value="PROTEIN_KINASE_ATP"/>
    <property type="match status" value="1"/>
</dbReference>
<dbReference type="InterPro" id="IPR011009">
    <property type="entry name" value="Kinase-like_dom_sf"/>
</dbReference>
<evidence type="ECO:0000259" key="11">
    <source>
        <dbReference type="PROSITE" id="PS50011"/>
    </source>
</evidence>
<proteinExistence type="predicted"/>
<dbReference type="EMBL" id="CAJOBI010107801">
    <property type="protein sequence ID" value="CAF4619144.1"/>
    <property type="molecule type" value="Genomic_DNA"/>
</dbReference>
<dbReference type="PANTHER" id="PTHR24055">
    <property type="entry name" value="MITOGEN-ACTIVATED PROTEIN KINASE"/>
    <property type="match status" value="1"/>
</dbReference>
<evidence type="ECO:0000256" key="1">
    <source>
        <dbReference type="ARBA" id="ARBA00001946"/>
    </source>
</evidence>
<dbReference type="InterPro" id="IPR017441">
    <property type="entry name" value="Protein_kinase_ATP_BS"/>
</dbReference>
<evidence type="ECO:0000313" key="12">
    <source>
        <dbReference type="EMBL" id="CAF4519650.1"/>
    </source>
</evidence>